<feature type="non-terminal residue" evidence="2">
    <location>
        <position position="68"/>
    </location>
</feature>
<feature type="non-terminal residue" evidence="2">
    <location>
        <position position="1"/>
    </location>
</feature>
<dbReference type="Proteomes" id="UP001266305">
    <property type="component" value="Unassembled WGS sequence"/>
</dbReference>
<evidence type="ECO:0000256" key="1">
    <source>
        <dbReference type="SAM" id="MobiDB-lite"/>
    </source>
</evidence>
<feature type="region of interest" description="Disordered" evidence="1">
    <location>
        <begin position="1"/>
        <end position="46"/>
    </location>
</feature>
<dbReference type="EMBL" id="JASSZA010000005">
    <property type="protein sequence ID" value="KAK2112788.1"/>
    <property type="molecule type" value="Genomic_DNA"/>
</dbReference>
<protein>
    <submittedName>
        <fullName evidence="2">Uncharacterized protein</fullName>
    </submittedName>
</protein>
<proteinExistence type="predicted"/>
<accession>A0ABQ9VTS8</accession>
<keyword evidence="3" id="KW-1185">Reference proteome</keyword>
<sequence>ASSDEPHARIQQRKRHSHAAEDQSQVPEAATDKHSLVEMEEADPANSGFSIDITQALMTQTKHNSWCP</sequence>
<evidence type="ECO:0000313" key="3">
    <source>
        <dbReference type="Proteomes" id="UP001266305"/>
    </source>
</evidence>
<reference evidence="2 3" key="1">
    <citation type="submission" date="2023-05" db="EMBL/GenBank/DDBJ databases">
        <title>B98-5 Cell Line De Novo Hybrid Assembly: An Optical Mapping Approach.</title>
        <authorList>
            <person name="Kananen K."/>
            <person name="Auerbach J.A."/>
            <person name="Kautto E."/>
            <person name="Blachly J.S."/>
        </authorList>
    </citation>
    <scope>NUCLEOTIDE SEQUENCE [LARGE SCALE GENOMIC DNA]</scope>
    <source>
        <strain evidence="2">B95-8</strain>
        <tissue evidence="2">Cell line</tissue>
    </source>
</reference>
<organism evidence="2 3">
    <name type="scientific">Saguinus oedipus</name>
    <name type="common">Cotton-top tamarin</name>
    <name type="synonym">Oedipomidas oedipus</name>
    <dbReference type="NCBI Taxonomy" id="9490"/>
    <lineage>
        <taxon>Eukaryota</taxon>
        <taxon>Metazoa</taxon>
        <taxon>Chordata</taxon>
        <taxon>Craniata</taxon>
        <taxon>Vertebrata</taxon>
        <taxon>Euteleostomi</taxon>
        <taxon>Mammalia</taxon>
        <taxon>Eutheria</taxon>
        <taxon>Euarchontoglires</taxon>
        <taxon>Primates</taxon>
        <taxon>Haplorrhini</taxon>
        <taxon>Platyrrhini</taxon>
        <taxon>Cebidae</taxon>
        <taxon>Callitrichinae</taxon>
        <taxon>Saguinus</taxon>
    </lineage>
</organism>
<evidence type="ECO:0000313" key="2">
    <source>
        <dbReference type="EMBL" id="KAK2112788.1"/>
    </source>
</evidence>
<name>A0ABQ9VTS8_SAGOE</name>
<gene>
    <name evidence="2" type="ORF">P7K49_012535</name>
</gene>
<comment type="caution">
    <text evidence="2">The sequence shown here is derived from an EMBL/GenBank/DDBJ whole genome shotgun (WGS) entry which is preliminary data.</text>
</comment>